<dbReference type="EMBL" id="JAIFTH010000158">
    <property type="protein sequence ID" value="KAG9510390.1"/>
    <property type="molecule type" value="Genomic_DNA"/>
</dbReference>
<keyword evidence="8" id="KW-0812">Transmembrane</keyword>
<feature type="region of interest" description="Disordered" evidence="7">
    <location>
        <begin position="51"/>
        <end position="82"/>
    </location>
</feature>
<feature type="non-terminal residue" evidence="9">
    <location>
        <position position="1"/>
    </location>
</feature>
<feature type="compositionally biased region" description="Acidic residues" evidence="7">
    <location>
        <begin position="51"/>
        <end position="61"/>
    </location>
</feature>
<comment type="subcellular location">
    <subcellularLocation>
        <location evidence="1">Endoplasmic reticulum</location>
    </subcellularLocation>
</comment>
<keyword evidence="6" id="KW-0143">Chaperone</keyword>
<dbReference type="PANTHER" id="PTHR17600:SF2">
    <property type="entry name" value="LRP CHAPERONE MESD"/>
    <property type="match status" value="1"/>
</dbReference>
<evidence type="ECO:0000256" key="6">
    <source>
        <dbReference type="ARBA" id="ARBA00023186"/>
    </source>
</evidence>
<evidence type="ECO:0000256" key="3">
    <source>
        <dbReference type="ARBA" id="ARBA00022687"/>
    </source>
</evidence>
<keyword evidence="3" id="KW-0879">Wnt signaling pathway</keyword>
<evidence type="ECO:0000256" key="2">
    <source>
        <dbReference type="ARBA" id="ARBA00011068"/>
    </source>
</evidence>
<keyword evidence="4" id="KW-0732">Signal</keyword>
<protein>
    <submittedName>
        <fullName evidence="9">LRP chaperone MESD</fullName>
    </submittedName>
</protein>
<feature type="compositionally biased region" description="Basic and acidic residues" evidence="7">
    <location>
        <begin position="179"/>
        <end position="202"/>
    </location>
</feature>
<evidence type="ECO:0000256" key="8">
    <source>
        <dbReference type="SAM" id="Phobius"/>
    </source>
</evidence>
<dbReference type="Proteomes" id="UP000825002">
    <property type="component" value="Unassembled WGS sequence"/>
</dbReference>
<evidence type="ECO:0000256" key="5">
    <source>
        <dbReference type="ARBA" id="ARBA00022824"/>
    </source>
</evidence>
<reference evidence="9 10" key="1">
    <citation type="submission" date="2020-10" db="EMBL/GenBank/DDBJ databases">
        <authorList>
            <person name="Klimov P.B."/>
            <person name="Dyachkov S.M."/>
            <person name="Chetverikov P.E."/>
        </authorList>
    </citation>
    <scope>NUCLEOTIDE SEQUENCE [LARGE SCALE GENOMIC DNA]</scope>
    <source>
        <strain evidence="9">BMOC 18-1129-001#AD2665</strain>
        <tissue evidence="9">Entire mites</tissue>
    </source>
</reference>
<evidence type="ECO:0000256" key="7">
    <source>
        <dbReference type="SAM" id="MobiDB-lite"/>
    </source>
</evidence>
<dbReference type="PANTHER" id="PTHR17600">
    <property type="entry name" value="MESODERM DEVELOPMENT CANDIDATE 2"/>
    <property type="match status" value="1"/>
</dbReference>
<comment type="caution">
    <text evidence="9">The sequence shown here is derived from an EMBL/GenBank/DDBJ whole genome shotgun (WGS) entry which is preliminary data.</text>
</comment>
<gene>
    <name evidence="9" type="primary">Mesd</name>
    <name evidence="9" type="ORF">GZH46_01074</name>
</gene>
<proteinExistence type="inferred from homology"/>
<dbReference type="InterPro" id="IPR019330">
    <property type="entry name" value="MESD"/>
</dbReference>
<feature type="region of interest" description="Disordered" evidence="7">
    <location>
        <begin position="171"/>
        <end position="202"/>
    </location>
</feature>
<dbReference type="Gene3D" id="3.30.70.260">
    <property type="match status" value="1"/>
</dbReference>
<evidence type="ECO:0000313" key="10">
    <source>
        <dbReference type="Proteomes" id="UP000825002"/>
    </source>
</evidence>
<keyword evidence="5" id="KW-0256">Endoplasmic reticulum</keyword>
<feature type="transmembrane region" description="Helical" evidence="8">
    <location>
        <begin position="6"/>
        <end position="24"/>
    </location>
</feature>
<dbReference type="Pfam" id="PF10185">
    <property type="entry name" value="Mesd"/>
    <property type="match status" value="1"/>
</dbReference>
<name>A0ABQ7SAW2_9ACAR</name>
<keyword evidence="8" id="KW-1133">Transmembrane helix</keyword>
<organism evidence="9 10">
    <name type="scientific">Fragariocoptes setiger</name>
    <dbReference type="NCBI Taxonomy" id="1670756"/>
    <lineage>
        <taxon>Eukaryota</taxon>
        <taxon>Metazoa</taxon>
        <taxon>Ecdysozoa</taxon>
        <taxon>Arthropoda</taxon>
        <taxon>Chelicerata</taxon>
        <taxon>Arachnida</taxon>
        <taxon>Acari</taxon>
        <taxon>Acariformes</taxon>
        <taxon>Trombidiformes</taxon>
        <taxon>Prostigmata</taxon>
        <taxon>Eupodina</taxon>
        <taxon>Eriophyoidea</taxon>
        <taxon>Phytoptidae</taxon>
        <taxon>Fragariocoptes</taxon>
    </lineage>
</organism>
<evidence type="ECO:0000256" key="1">
    <source>
        <dbReference type="ARBA" id="ARBA00004240"/>
    </source>
</evidence>
<evidence type="ECO:0000313" key="9">
    <source>
        <dbReference type="EMBL" id="KAG9510390.1"/>
    </source>
</evidence>
<evidence type="ECO:0000256" key="4">
    <source>
        <dbReference type="ARBA" id="ARBA00022729"/>
    </source>
</evidence>
<keyword evidence="8" id="KW-0472">Membrane</keyword>
<accession>A0ABQ7SAW2</accession>
<keyword evidence="10" id="KW-1185">Reference proteome</keyword>
<comment type="similarity">
    <text evidence="2">Belongs to the MESD family.</text>
</comment>
<sequence>MQSHIIITIVLILISTLYLCHHHVGGEKGKPKDLGFMTEMDLEKLYDEWEEHDDEPLPDDELPPHKRPPQPINPVNIDPGKISSNPEQFYKMAKKGKTLMTFVTVAGSPSRTVTEELTGRWQIGLSNAHIKCQRFIVSEDRAIFVFEDGSQAYDAKKFLLDQPELKEYSIENQSFYGKGHTDTESYSKNHDSKVPSTEHSEL</sequence>